<feature type="domain" description="DDE Tnp4" evidence="3">
    <location>
        <begin position="20"/>
        <end position="95"/>
    </location>
</feature>
<keyword evidence="2" id="KW-0479">Metal-binding</keyword>
<dbReference type="VEuPathDB" id="VectorBase:HLOH_060835"/>
<keyword evidence="5" id="KW-1185">Reference proteome</keyword>
<comment type="cofactor">
    <cofactor evidence="1">
        <name>a divalent metal cation</name>
        <dbReference type="ChEBI" id="CHEBI:60240"/>
    </cofactor>
</comment>
<dbReference type="GO" id="GO:0046872">
    <property type="term" value="F:metal ion binding"/>
    <property type="evidence" value="ECO:0007669"/>
    <property type="project" value="UniProtKB-KW"/>
</dbReference>
<gene>
    <name evidence="4" type="ORF">HPB48_000158</name>
</gene>
<comment type="caution">
    <text evidence="4">The sequence shown here is derived from an EMBL/GenBank/DDBJ whole genome shotgun (WGS) entry which is preliminary data.</text>
</comment>
<protein>
    <recommendedName>
        <fullName evidence="3">DDE Tnp4 domain-containing protein</fullName>
    </recommendedName>
</protein>
<name>A0A9J6GH11_HAELO</name>
<reference evidence="4 5" key="1">
    <citation type="journal article" date="2020" name="Cell">
        <title>Large-Scale Comparative Analyses of Tick Genomes Elucidate Their Genetic Diversity and Vector Capacities.</title>
        <authorList>
            <consortium name="Tick Genome and Microbiome Consortium (TIGMIC)"/>
            <person name="Jia N."/>
            <person name="Wang J."/>
            <person name="Shi W."/>
            <person name="Du L."/>
            <person name="Sun Y."/>
            <person name="Zhan W."/>
            <person name="Jiang J.F."/>
            <person name="Wang Q."/>
            <person name="Zhang B."/>
            <person name="Ji P."/>
            <person name="Bell-Sakyi L."/>
            <person name="Cui X.M."/>
            <person name="Yuan T.T."/>
            <person name="Jiang B.G."/>
            <person name="Yang W.F."/>
            <person name="Lam T.T."/>
            <person name="Chang Q.C."/>
            <person name="Ding S.J."/>
            <person name="Wang X.J."/>
            <person name="Zhu J.G."/>
            <person name="Ruan X.D."/>
            <person name="Zhao L."/>
            <person name="Wei J.T."/>
            <person name="Ye R.Z."/>
            <person name="Que T.C."/>
            <person name="Du C.H."/>
            <person name="Zhou Y.H."/>
            <person name="Cheng J.X."/>
            <person name="Dai P.F."/>
            <person name="Guo W.B."/>
            <person name="Han X.H."/>
            <person name="Huang E.J."/>
            <person name="Li L.F."/>
            <person name="Wei W."/>
            <person name="Gao Y.C."/>
            <person name="Liu J.Z."/>
            <person name="Shao H.Z."/>
            <person name="Wang X."/>
            <person name="Wang C.C."/>
            <person name="Yang T.C."/>
            <person name="Huo Q.B."/>
            <person name="Li W."/>
            <person name="Chen H.Y."/>
            <person name="Chen S.E."/>
            <person name="Zhou L.G."/>
            <person name="Ni X.B."/>
            <person name="Tian J.H."/>
            <person name="Sheng Y."/>
            <person name="Liu T."/>
            <person name="Pan Y.S."/>
            <person name="Xia L.Y."/>
            <person name="Li J."/>
            <person name="Zhao F."/>
            <person name="Cao W.C."/>
        </authorList>
    </citation>
    <scope>NUCLEOTIDE SEQUENCE [LARGE SCALE GENOMIC DNA]</scope>
    <source>
        <strain evidence="4">HaeL-2018</strain>
    </source>
</reference>
<sequence>MVAALRTHKLPLIPDFWRRIEPEDVILADKGFPGIRAPREGQQGIVVLPPFSKGNVQFTYEELQQTYHIAQVRIHVESVIQRIKIYNVLNNRVSVT</sequence>
<dbReference type="OrthoDB" id="6430815at2759"/>
<evidence type="ECO:0000259" key="3">
    <source>
        <dbReference type="Pfam" id="PF13359"/>
    </source>
</evidence>
<evidence type="ECO:0000256" key="1">
    <source>
        <dbReference type="ARBA" id="ARBA00001968"/>
    </source>
</evidence>
<evidence type="ECO:0000313" key="4">
    <source>
        <dbReference type="EMBL" id="KAH9374685.1"/>
    </source>
</evidence>
<accession>A0A9J6GH11</accession>
<evidence type="ECO:0000313" key="5">
    <source>
        <dbReference type="Proteomes" id="UP000821853"/>
    </source>
</evidence>
<dbReference type="Proteomes" id="UP000821853">
    <property type="component" value="Chromosome 5"/>
</dbReference>
<dbReference type="InterPro" id="IPR027806">
    <property type="entry name" value="HARBI1_dom"/>
</dbReference>
<evidence type="ECO:0000256" key="2">
    <source>
        <dbReference type="ARBA" id="ARBA00022723"/>
    </source>
</evidence>
<dbReference type="PANTHER" id="PTHR23080">
    <property type="entry name" value="THAP DOMAIN PROTEIN"/>
    <property type="match status" value="1"/>
</dbReference>
<dbReference type="EMBL" id="JABSTR010000007">
    <property type="protein sequence ID" value="KAH9374685.1"/>
    <property type="molecule type" value="Genomic_DNA"/>
</dbReference>
<dbReference type="PANTHER" id="PTHR23080:SF143">
    <property type="entry name" value="SI:DKEY-56D12.4"/>
    <property type="match status" value="1"/>
</dbReference>
<organism evidence="4 5">
    <name type="scientific">Haemaphysalis longicornis</name>
    <name type="common">Bush tick</name>
    <dbReference type="NCBI Taxonomy" id="44386"/>
    <lineage>
        <taxon>Eukaryota</taxon>
        <taxon>Metazoa</taxon>
        <taxon>Ecdysozoa</taxon>
        <taxon>Arthropoda</taxon>
        <taxon>Chelicerata</taxon>
        <taxon>Arachnida</taxon>
        <taxon>Acari</taxon>
        <taxon>Parasitiformes</taxon>
        <taxon>Ixodida</taxon>
        <taxon>Ixodoidea</taxon>
        <taxon>Ixodidae</taxon>
        <taxon>Haemaphysalinae</taxon>
        <taxon>Haemaphysalis</taxon>
    </lineage>
</organism>
<dbReference type="AlphaFoldDB" id="A0A9J6GH11"/>
<dbReference type="Pfam" id="PF13359">
    <property type="entry name" value="DDE_Tnp_4"/>
    <property type="match status" value="1"/>
</dbReference>
<proteinExistence type="predicted"/>